<feature type="region of interest" description="Disordered" evidence="11">
    <location>
        <begin position="247"/>
        <end position="315"/>
    </location>
</feature>
<evidence type="ECO:0000256" key="8">
    <source>
        <dbReference type="ARBA" id="ARBA00023163"/>
    </source>
</evidence>
<dbReference type="EMBL" id="OZ023719">
    <property type="protein sequence ID" value="CAK9868664.1"/>
    <property type="molecule type" value="Genomic_DNA"/>
</dbReference>
<proteinExistence type="predicted"/>
<evidence type="ECO:0000256" key="5">
    <source>
        <dbReference type="ARBA" id="ARBA00022553"/>
    </source>
</evidence>
<accession>A0ABP1B1B5</accession>
<name>A0ABP1B1B5_9BRYO</name>
<evidence type="ECO:0000256" key="4">
    <source>
        <dbReference type="ARBA" id="ARBA00022499"/>
    </source>
</evidence>
<keyword evidence="5" id="KW-0597">Phosphoprotein</keyword>
<keyword evidence="8" id="KW-0804">Transcription</keyword>
<gene>
    <name evidence="13" type="ORF">CSSPJE1EN2_LOCUS11623</name>
</gene>
<evidence type="ECO:0000259" key="12">
    <source>
        <dbReference type="PROSITE" id="PS50089"/>
    </source>
</evidence>
<organism evidence="13 14">
    <name type="scientific">Sphagnum jensenii</name>
    <dbReference type="NCBI Taxonomy" id="128206"/>
    <lineage>
        <taxon>Eukaryota</taxon>
        <taxon>Viridiplantae</taxon>
        <taxon>Streptophyta</taxon>
        <taxon>Embryophyta</taxon>
        <taxon>Bryophyta</taxon>
        <taxon>Sphagnophytina</taxon>
        <taxon>Sphagnopsida</taxon>
        <taxon>Sphagnales</taxon>
        <taxon>Sphagnaceae</taxon>
        <taxon>Sphagnum</taxon>
    </lineage>
</organism>
<protein>
    <recommendedName>
        <fullName evidence="12">RING-type domain-containing protein</fullName>
    </recommendedName>
</protein>
<evidence type="ECO:0000256" key="6">
    <source>
        <dbReference type="ARBA" id="ARBA00022843"/>
    </source>
</evidence>
<keyword evidence="10" id="KW-0862">Zinc</keyword>
<keyword evidence="7" id="KW-0805">Transcription regulation</keyword>
<dbReference type="InterPro" id="IPR001841">
    <property type="entry name" value="Znf_RING"/>
</dbReference>
<evidence type="ECO:0000256" key="10">
    <source>
        <dbReference type="PROSITE-ProRule" id="PRU00175"/>
    </source>
</evidence>
<keyword evidence="6" id="KW-0832">Ubl conjugation</keyword>
<feature type="domain" description="RING-type" evidence="12">
    <location>
        <begin position="893"/>
        <end position="938"/>
    </location>
</feature>
<keyword evidence="14" id="KW-1185">Reference proteome</keyword>
<dbReference type="Proteomes" id="UP001497522">
    <property type="component" value="Chromosome 18"/>
</dbReference>
<evidence type="ECO:0000256" key="1">
    <source>
        <dbReference type="ARBA" id="ARBA00004123"/>
    </source>
</evidence>
<reference evidence="13" key="1">
    <citation type="submission" date="2024-03" db="EMBL/GenBank/DDBJ databases">
        <authorList>
            <consortium name="ELIXIR-Norway"/>
            <consortium name="Elixir Norway"/>
        </authorList>
    </citation>
    <scope>NUCLEOTIDE SEQUENCE</scope>
</reference>
<dbReference type="InterPro" id="IPR040221">
    <property type="entry name" value="CDCA7/CDA7L"/>
</dbReference>
<feature type="region of interest" description="Disordered" evidence="11">
    <location>
        <begin position="659"/>
        <end position="679"/>
    </location>
</feature>
<feature type="compositionally biased region" description="Polar residues" evidence="11">
    <location>
        <begin position="283"/>
        <end position="297"/>
    </location>
</feature>
<keyword evidence="4" id="KW-1017">Isopeptide bond</keyword>
<keyword evidence="10" id="KW-0863">Zinc-finger</keyword>
<dbReference type="PANTHER" id="PTHR31169">
    <property type="entry name" value="OS05G0300700 PROTEIN"/>
    <property type="match status" value="1"/>
</dbReference>
<keyword evidence="9" id="KW-0539">Nucleus</keyword>
<evidence type="ECO:0000313" key="13">
    <source>
        <dbReference type="EMBL" id="CAK9868664.1"/>
    </source>
</evidence>
<dbReference type="InterPro" id="IPR018866">
    <property type="entry name" value="Znf-4CXXC_R1"/>
</dbReference>
<evidence type="ECO:0000313" key="14">
    <source>
        <dbReference type="Proteomes" id="UP001497522"/>
    </source>
</evidence>
<feature type="region of interest" description="Disordered" evidence="11">
    <location>
        <begin position="550"/>
        <end position="573"/>
    </location>
</feature>
<dbReference type="Pfam" id="PF10497">
    <property type="entry name" value="zf-4CXXC_R1"/>
    <property type="match status" value="1"/>
</dbReference>
<evidence type="ECO:0000256" key="9">
    <source>
        <dbReference type="ARBA" id="ARBA00023242"/>
    </source>
</evidence>
<feature type="compositionally biased region" description="Polar residues" evidence="11">
    <location>
        <begin position="254"/>
        <end position="266"/>
    </location>
</feature>
<evidence type="ECO:0000256" key="3">
    <source>
        <dbReference type="ARBA" id="ARBA00022490"/>
    </source>
</evidence>
<evidence type="ECO:0000256" key="11">
    <source>
        <dbReference type="SAM" id="MobiDB-lite"/>
    </source>
</evidence>
<evidence type="ECO:0000256" key="7">
    <source>
        <dbReference type="ARBA" id="ARBA00023015"/>
    </source>
</evidence>
<keyword evidence="10" id="KW-0479">Metal-binding</keyword>
<dbReference type="PROSITE" id="PS50089">
    <property type="entry name" value="ZF_RING_2"/>
    <property type="match status" value="1"/>
</dbReference>
<comment type="subcellular location">
    <subcellularLocation>
        <location evidence="2">Cytoplasm</location>
    </subcellularLocation>
    <subcellularLocation>
        <location evidence="1">Nucleus</location>
    </subcellularLocation>
</comment>
<evidence type="ECO:0000256" key="2">
    <source>
        <dbReference type="ARBA" id="ARBA00004496"/>
    </source>
</evidence>
<dbReference type="PANTHER" id="PTHR31169:SF34">
    <property type="entry name" value="ZINC-FINGER DOMAIN-CONTAINING PROTEIN"/>
    <property type="match status" value="1"/>
</dbReference>
<keyword evidence="3" id="KW-0963">Cytoplasm</keyword>
<sequence length="960" mass="106208">METPKQTLLPASKTSLQSYYITRPPSVSLSSVLLYSAKKELEIRESPWCQRALLNSFDEKDQFSLDKKPCAGDIAAAPPTKVTEQLESSLKCLQSSMLSLSHEISMHNPGKGTTAAGDDVQRGLTGGRLDTGCEESLPGGGGGSNTSAAMLPHLTALDSIQQLCMKSALQKHQLDKMAEPSLMEGLVPSVLMKTDTAQDPLDECSELSDLKKVGKLFGGESDLDSLPSQASNSLLTSESAISVSVNAGRRASLRQRTGSAVDTKNLGNPKEMPNVIEPEESASSDMETYSTCSSDGTELSEYKVSESEDSESEERDIKPNFSFKNPCRAADSPLCRNTDPARRMRGSRIYDSVLGETCHWCRQKTVEAHVHCSKCPIKFCGQCLLNRNGEFIQHEMQKEACWVCPKCRGGCGEGCINCCNCGPCRKEQNLDPTGQIIRVAKAAGFSNVHDYLVFEKTGESVDAIASRKDEKGWVNGDTPTWSGSKEELETGSGEMIEVDVPYAKAQRVVWPKQHLKRKGAECKVEKKRMRRVAKSICVPPPTTYQPIQVKQERAEKQPCKREPDELLEETETKDSKQLVDKLVIESVVKPRAGTASMSIRVKVEKLEEGGPQNSNIHYREGGIDICTIDRDGSVNAVTPSNGESKVSFRSSEVTSDTLHSVPGDLVDGEITQSSNSYSKRHRMEPHLGQKWNLPDGLQAEGYSEKLKLKLAEPFQPKQLADMWELANHRKPLLRLRQTRGRTVHVPTNDEGLSYLDHHPDLAKLLEDATEPEEKLRLLRGFFFWLQHSCVKGAYKPWTSTLQSYQGEDCIETNGPDCEILAVVLPLDEKKDVQTLLKGTCADSCNFSGENPVILLDDSDFGEATDVPLQKEQGTSTHGQNGLPEIKMEESETCSNCSKEFGMEIEQQPARYEACGHFKVCVSCAKTMWKLCNYRCPTCGLHQSREPRSMLEFTQFCEEDD</sequence>